<dbReference type="Pfam" id="PF01066">
    <property type="entry name" value="CDP-OH_P_transf"/>
    <property type="match status" value="1"/>
</dbReference>
<dbReference type="InterPro" id="IPR004570">
    <property type="entry name" value="Phosphatidylglycerol_P_synth"/>
</dbReference>
<dbReference type="AlphaFoldDB" id="A0A1I5YG26"/>
<dbReference type="GO" id="GO:0008444">
    <property type="term" value="F:CDP-diacylglycerol-glycerol-3-phosphate 3-phosphatidyltransferase activity"/>
    <property type="evidence" value="ECO:0007669"/>
    <property type="project" value="UniProtKB-EC"/>
</dbReference>
<keyword evidence="14" id="KW-1208">Phospholipid metabolism</keyword>
<evidence type="ECO:0000256" key="14">
    <source>
        <dbReference type="ARBA" id="ARBA00023264"/>
    </source>
</evidence>
<dbReference type="GO" id="GO:0006655">
    <property type="term" value="P:phosphatidylglycerol biosynthetic process"/>
    <property type="evidence" value="ECO:0007669"/>
    <property type="project" value="UniProtKB-UniPathway"/>
</dbReference>
<keyword evidence="9 18" id="KW-0812">Transmembrane</keyword>
<dbReference type="STRING" id="82801.SAMN04488506_1972"/>
<dbReference type="Proteomes" id="UP000199136">
    <property type="component" value="Unassembled WGS sequence"/>
</dbReference>
<accession>A0A1I5YG26</accession>
<dbReference type="GO" id="GO:0016020">
    <property type="term" value="C:membrane"/>
    <property type="evidence" value="ECO:0007669"/>
    <property type="project" value="UniProtKB-SubCell"/>
</dbReference>
<dbReference type="PROSITE" id="PS00379">
    <property type="entry name" value="CDP_ALCOHOL_P_TRANSF"/>
    <property type="match status" value="1"/>
</dbReference>
<evidence type="ECO:0000256" key="1">
    <source>
        <dbReference type="ARBA" id="ARBA00003973"/>
    </source>
</evidence>
<protein>
    <recommendedName>
        <fullName evidence="6">CDP-diacylglycerol--glycerol-3-phosphate 3-phosphatidyltransferase</fullName>
        <ecNumber evidence="5">2.7.8.5</ecNumber>
    </recommendedName>
    <alternativeName>
        <fullName evidence="15">Phosphatidylglycerophosphate synthase</fullName>
    </alternativeName>
</protein>
<comment type="function">
    <text evidence="1">This protein catalyzes the committed step to the synthesis of the acidic phospholipids.</text>
</comment>
<dbReference type="PIRSF" id="PIRSF000847">
    <property type="entry name" value="Phos_ph_gly_syn"/>
    <property type="match status" value="1"/>
</dbReference>
<evidence type="ECO:0000256" key="7">
    <source>
        <dbReference type="ARBA" id="ARBA00022516"/>
    </source>
</evidence>
<dbReference type="PANTHER" id="PTHR14269">
    <property type="entry name" value="CDP-DIACYLGLYCEROL--GLYCEROL-3-PHOSPHATE 3-PHOSPHATIDYLTRANSFERASE-RELATED"/>
    <property type="match status" value="1"/>
</dbReference>
<dbReference type="EC" id="2.7.8.5" evidence="5"/>
<sequence length="188" mass="21622">MTFKWKEIWTIPNLLSIIRLILVPVFISYYLNAETINDYRIAGLIILFSGVTDLIDGIIARKFNQITDLGKLIDPVADKVTQAAIVFCLMVRYEYMWIIVLLFVIKELSMLAWNIVLIKQHKKLDGALWYGKVSTAVFYACMTILVAFPDLSAAFANSLMLITGFFLLLSFVLYTKIFLHMHRTNINE</sequence>
<evidence type="ECO:0000256" key="6">
    <source>
        <dbReference type="ARBA" id="ARBA00014944"/>
    </source>
</evidence>
<comment type="catalytic activity">
    <reaction evidence="16">
        <text>a CDP-1,2-diacyl-sn-glycerol + sn-glycerol 3-phosphate = a 1,2-diacyl-sn-glycero-3-phospho-(1'-sn-glycero-3'-phosphate) + CMP + H(+)</text>
        <dbReference type="Rhea" id="RHEA:12593"/>
        <dbReference type="ChEBI" id="CHEBI:15378"/>
        <dbReference type="ChEBI" id="CHEBI:57597"/>
        <dbReference type="ChEBI" id="CHEBI:58332"/>
        <dbReference type="ChEBI" id="CHEBI:60110"/>
        <dbReference type="ChEBI" id="CHEBI:60377"/>
        <dbReference type="EC" id="2.7.8.5"/>
    </reaction>
</comment>
<gene>
    <name evidence="19" type="ORF">SAMN04488506_1972</name>
</gene>
<dbReference type="Gene3D" id="1.20.120.1760">
    <property type="match status" value="1"/>
</dbReference>
<evidence type="ECO:0000256" key="4">
    <source>
        <dbReference type="ARBA" id="ARBA00010441"/>
    </source>
</evidence>
<evidence type="ECO:0000256" key="5">
    <source>
        <dbReference type="ARBA" id="ARBA00013170"/>
    </source>
</evidence>
<keyword evidence="20" id="KW-1185">Reference proteome</keyword>
<name>A0A1I5YG26_9LACT</name>
<evidence type="ECO:0000256" key="3">
    <source>
        <dbReference type="ARBA" id="ARBA00005042"/>
    </source>
</evidence>
<evidence type="ECO:0000256" key="11">
    <source>
        <dbReference type="ARBA" id="ARBA00023098"/>
    </source>
</evidence>
<dbReference type="InterPro" id="IPR000462">
    <property type="entry name" value="CDP-OH_P_trans"/>
</dbReference>
<dbReference type="InterPro" id="IPR050324">
    <property type="entry name" value="CDP-alcohol_PTase-I"/>
</dbReference>
<organism evidence="19 20">
    <name type="scientific">Desemzia incerta</name>
    <dbReference type="NCBI Taxonomy" id="82801"/>
    <lineage>
        <taxon>Bacteria</taxon>
        <taxon>Bacillati</taxon>
        <taxon>Bacillota</taxon>
        <taxon>Bacilli</taxon>
        <taxon>Lactobacillales</taxon>
        <taxon>Carnobacteriaceae</taxon>
        <taxon>Desemzia</taxon>
    </lineage>
</organism>
<feature type="transmembrane region" description="Helical" evidence="18">
    <location>
        <begin position="129"/>
        <end position="148"/>
    </location>
</feature>
<comment type="pathway">
    <text evidence="3">Phospholipid metabolism; phosphatidylglycerol biosynthesis; phosphatidylglycerol from CDP-diacylglycerol: step 1/2.</text>
</comment>
<dbReference type="InterPro" id="IPR048254">
    <property type="entry name" value="CDP_ALCOHOL_P_TRANSF_CS"/>
</dbReference>
<comment type="subcellular location">
    <subcellularLocation>
        <location evidence="2">Membrane</location>
        <topology evidence="2">Multi-pass membrane protein</topology>
    </subcellularLocation>
</comment>
<dbReference type="InterPro" id="IPR043130">
    <property type="entry name" value="CDP-OH_PTrfase_TM_dom"/>
</dbReference>
<evidence type="ECO:0000256" key="17">
    <source>
        <dbReference type="RuleBase" id="RU003750"/>
    </source>
</evidence>
<evidence type="ECO:0000256" key="16">
    <source>
        <dbReference type="ARBA" id="ARBA00048586"/>
    </source>
</evidence>
<keyword evidence="8 17" id="KW-0808">Transferase</keyword>
<evidence type="ECO:0000256" key="8">
    <source>
        <dbReference type="ARBA" id="ARBA00022679"/>
    </source>
</evidence>
<keyword evidence="12 18" id="KW-0472">Membrane</keyword>
<keyword evidence="13" id="KW-0594">Phospholipid biosynthesis</keyword>
<evidence type="ECO:0000256" key="9">
    <source>
        <dbReference type="ARBA" id="ARBA00022692"/>
    </source>
</evidence>
<evidence type="ECO:0000256" key="12">
    <source>
        <dbReference type="ARBA" id="ARBA00023136"/>
    </source>
</evidence>
<dbReference type="OrthoDB" id="9796672at2"/>
<dbReference type="UniPathway" id="UPA00084">
    <property type="reaction ID" value="UER00503"/>
</dbReference>
<comment type="similarity">
    <text evidence="4 17">Belongs to the CDP-alcohol phosphatidyltransferase class-I family.</text>
</comment>
<reference evidence="19 20" key="1">
    <citation type="submission" date="2016-10" db="EMBL/GenBank/DDBJ databases">
        <authorList>
            <person name="de Groot N.N."/>
        </authorList>
    </citation>
    <scope>NUCLEOTIDE SEQUENCE [LARGE SCALE GENOMIC DNA]</scope>
    <source>
        <strain evidence="19 20">DSM 20581</strain>
    </source>
</reference>
<evidence type="ECO:0000256" key="2">
    <source>
        <dbReference type="ARBA" id="ARBA00004141"/>
    </source>
</evidence>
<proteinExistence type="inferred from homology"/>
<evidence type="ECO:0000256" key="13">
    <source>
        <dbReference type="ARBA" id="ARBA00023209"/>
    </source>
</evidence>
<dbReference type="EMBL" id="FOXW01000008">
    <property type="protein sequence ID" value="SFQ43165.1"/>
    <property type="molecule type" value="Genomic_DNA"/>
</dbReference>
<keyword evidence="10 18" id="KW-1133">Transmembrane helix</keyword>
<evidence type="ECO:0000256" key="18">
    <source>
        <dbReference type="SAM" id="Phobius"/>
    </source>
</evidence>
<evidence type="ECO:0000313" key="19">
    <source>
        <dbReference type="EMBL" id="SFQ43165.1"/>
    </source>
</evidence>
<feature type="transmembrane region" description="Helical" evidence="18">
    <location>
        <begin position="12"/>
        <end position="31"/>
    </location>
</feature>
<keyword evidence="7" id="KW-0444">Lipid biosynthesis</keyword>
<dbReference type="PANTHER" id="PTHR14269:SF62">
    <property type="entry name" value="CDP-DIACYLGLYCEROL--GLYCEROL-3-PHOSPHATE 3-PHOSPHATIDYLTRANSFERASE 1, CHLOROPLASTIC"/>
    <property type="match status" value="1"/>
</dbReference>
<evidence type="ECO:0000256" key="15">
    <source>
        <dbReference type="ARBA" id="ARBA00033018"/>
    </source>
</evidence>
<evidence type="ECO:0000313" key="20">
    <source>
        <dbReference type="Proteomes" id="UP000199136"/>
    </source>
</evidence>
<feature type="transmembrane region" description="Helical" evidence="18">
    <location>
        <begin position="154"/>
        <end position="174"/>
    </location>
</feature>
<keyword evidence="11" id="KW-0443">Lipid metabolism</keyword>
<dbReference type="RefSeq" id="WP_092480998.1">
    <property type="nucleotide sequence ID" value="NZ_FOXW01000008.1"/>
</dbReference>
<evidence type="ECO:0000256" key="10">
    <source>
        <dbReference type="ARBA" id="ARBA00022989"/>
    </source>
</evidence>